<evidence type="ECO:0000313" key="2">
    <source>
        <dbReference type="EMBL" id="OZC03316.1"/>
    </source>
</evidence>
<dbReference type="InParanoid" id="A0A259U054"/>
<feature type="transmembrane region" description="Helical" evidence="1">
    <location>
        <begin position="90"/>
        <end position="113"/>
    </location>
</feature>
<dbReference type="InterPro" id="IPR025962">
    <property type="entry name" value="SdpI/YhfL"/>
</dbReference>
<keyword evidence="1" id="KW-1133">Transmembrane helix</keyword>
<gene>
    <name evidence="2" type="ORF">BSZ36_10180</name>
</gene>
<feature type="transmembrane region" description="Helical" evidence="1">
    <location>
        <begin position="27"/>
        <end position="45"/>
    </location>
</feature>
<dbReference type="EMBL" id="MQWB01000001">
    <property type="protein sequence ID" value="OZC03316.1"/>
    <property type="molecule type" value="Genomic_DNA"/>
</dbReference>
<comment type="caution">
    <text evidence="2">The sequence shown here is derived from an EMBL/GenBank/DDBJ whole genome shotgun (WGS) entry which is preliminary data.</text>
</comment>
<feature type="transmembrane region" description="Helical" evidence="1">
    <location>
        <begin position="133"/>
        <end position="152"/>
    </location>
</feature>
<keyword evidence="3" id="KW-1185">Reference proteome</keyword>
<evidence type="ECO:0000256" key="1">
    <source>
        <dbReference type="SAM" id="Phobius"/>
    </source>
</evidence>
<dbReference type="OrthoDB" id="9808690at2"/>
<evidence type="ECO:0000313" key="3">
    <source>
        <dbReference type="Proteomes" id="UP000216446"/>
    </source>
</evidence>
<sequence length="186" mass="20197">MLADATAVLSLALPAWAALSRGVGVPDVIWGGFSAYALLLIAPALDPRRKVAWDQKPLPGTRLGIAAVCAVGAVMQMRSQTGGDPAHVDSLLWILILGVLGNAMPSLRPNWFFGVRTPWTLRDDDVWRQTHRVTGHLLLATSAGLAVLWWPLAAEPFTLVATTATGALAFGSILYSWWLWRQRPHD</sequence>
<feature type="transmembrane region" description="Helical" evidence="1">
    <location>
        <begin position="158"/>
        <end position="180"/>
    </location>
</feature>
<keyword evidence="1" id="KW-0472">Membrane</keyword>
<name>A0A259U054_9BACT</name>
<dbReference type="Proteomes" id="UP000216446">
    <property type="component" value="Unassembled WGS sequence"/>
</dbReference>
<dbReference type="AlphaFoldDB" id="A0A259U054"/>
<reference evidence="2 3" key="1">
    <citation type="submission" date="2016-11" db="EMBL/GenBank/DDBJ databases">
        <title>Study of marine rhodopsin-containing bacteria.</title>
        <authorList>
            <person name="Yoshizawa S."/>
            <person name="Kumagai Y."/>
            <person name="Kogure K."/>
        </authorList>
    </citation>
    <scope>NUCLEOTIDE SEQUENCE [LARGE SCALE GENOMIC DNA]</scope>
    <source>
        <strain evidence="2 3">SG-29</strain>
    </source>
</reference>
<dbReference type="Pfam" id="PF13630">
    <property type="entry name" value="SdpI"/>
    <property type="match status" value="1"/>
</dbReference>
<keyword evidence="1" id="KW-0812">Transmembrane</keyword>
<proteinExistence type="predicted"/>
<organism evidence="2 3">
    <name type="scientific">Rubricoccus marinus</name>
    <dbReference type="NCBI Taxonomy" id="716817"/>
    <lineage>
        <taxon>Bacteria</taxon>
        <taxon>Pseudomonadati</taxon>
        <taxon>Rhodothermota</taxon>
        <taxon>Rhodothermia</taxon>
        <taxon>Rhodothermales</taxon>
        <taxon>Rubricoccaceae</taxon>
        <taxon>Rubricoccus</taxon>
    </lineage>
</organism>
<protein>
    <submittedName>
        <fullName evidence="2">Uncharacterized protein</fullName>
    </submittedName>
</protein>
<accession>A0A259U054</accession>
<feature type="transmembrane region" description="Helical" evidence="1">
    <location>
        <begin position="57"/>
        <end position="78"/>
    </location>
</feature>